<feature type="domain" description="SURP motif" evidence="9">
    <location>
        <begin position="181"/>
        <end position="223"/>
    </location>
</feature>
<dbReference type="OrthoDB" id="447637at2759"/>
<evidence type="ECO:0000313" key="10">
    <source>
        <dbReference type="EMBL" id="ETV94046.1"/>
    </source>
</evidence>
<dbReference type="SMART" id="SM00648">
    <property type="entry name" value="SWAP"/>
    <property type="match status" value="2"/>
</dbReference>
<dbReference type="PROSITE" id="PS50053">
    <property type="entry name" value="UBIQUITIN_2"/>
    <property type="match status" value="1"/>
</dbReference>
<dbReference type="GO" id="GO:0000381">
    <property type="term" value="P:regulation of alternative mRNA splicing, via spliceosome"/>
    <property type="evidence" value="ECO:0007669"/>
    <property type="project" value="TreeGrafter"/>
</dbReference>
<feature type="region of interest" description="Disordered" evidence="7">
    <location>
        <begin position="492"/>
        <end position="543"/>
    </location>
</feature>
<dbReference type="PANTHER" id="PTHR15316:SF1">
    <property type="entry name" value="SPLICING FACTOR 3A SUBUNIT 1"/>
    <property type="match status" value="1"/>
</dbReference>
<evidence type="ECO:0000256" key="3">
    <source>
        <dbReference type="ARBA" id="ARBA00022728"/>
    </source>
</evidence>
<dbReference type="GO" id="GO:0045292">
    <property type="term" value="P:mRNA cis splicing, via spliceosome"/>
    <property type="evidence" value="ECO:0007669"/>
    <property type="project" value="InterPro"/>
</dbReference>
<dbReference type="GO" id="GO:0071004">
    <property type="term" value="C:U2-type prespliceosome"/>
    <property type="evidence" value="ECO:0007669"/>
    <property type="project" value="TreeGrafter"/>
</dbReference>
<dbReference type="GO" id="GO:0005686">
    <property type="term" value="C:U2 snRNP"/>
    <property type="evidence" value="ECO:0007669"/>
    <property type="project" value="TreeGrafter"/>
</dbReference>
<evidence type="ECO:0000256" key="4">
    <source>
        <dbReference type="ARBA" id="ARBA00022737"/>
    </source>
</evidence>
<dbReference type="CDD" id="cd01800">
    <property type="entry name" value="Ubl_SF3a120"/>
    <property type="match status" value="1"/>
</dbReference>
<dbReference type="PANTHER" id="PTHR15316">
    <property type="entry name" value="SPLICEOSOME ASSOCIATED PROTEIN 114/SWAP SPLICING FACTOR-RELATED"/>
    <property type="match status" value="1"/>
</dbReference>
<dbReference type="InterPro" id="IPR035967">
    <property type="entry name" value="SWAP/Surp_sf"/>
</dbReference>
<dbReference type="InterPro" id="IPR035563">
    <property type="entry name" value="SF3As1_ubi"/>
</dbReference>
<dbReference type="eggNOG" id="KOG0007">
    <property type="taxonomic scope" value="Eukaryota"/>
</dbReference>
<gene>
    <name evidence="10" type="ORF">H310_12081</name>
</gene>
<evidence type="ECO:0000256" key="7">
    <source>
        <dbReference type="SAM" id="MobiDB-lite"/>
    </source>
</evidence>
<dbReference type="Gene3D" id="3.10.20.90">
    <property type="entry name" value="Phosphatidylinositol 3-kinase Catalytic Subunit, Chain A, domain 1"/>
    <property type="match status" value="1"/>
</dbReference>
<dbReference type="InterPro" id="IPR000626">
    <property type="entry name" value="Ubiquitin-like_dom"/>
</dbReference>
<dbReference type="FunFam" id="1.10.10.790:FF:000001">
    <property type="entry name" value="Splicing factor 3a, subunit 1"/>
    <property type="match status" value="1"/>
</dbReference>
<reference evidence="10" key="1">
    <citation type="submission" date="2013-12" db="EMBL/GenBank/DDBJ databases">
        <title>The Genome Sequence of Aphanomyces invadans NJM9701.</title>
        <authorList>
            <consortium name="The Broad Institute Genomics Platform"/>
            <person name="Russ C."/>
            <person name="Tyler B."/>
            <person name="van West P."/>
            <person name="Dieguez-Uribeondo J."/>
            <person name="Young S.K."/>
            <person name="Zeng Q."/>
            <person name="Gargeya S."/>
            <person name="Fitzgerald M."/>
            <person name="Abouelleil A."/>
            <person name="Alvarado L."/>
            <person name="Chapman S.B."/>
            <person name="Gainer-Dewar J."/>
            <person name="Goldberg J."/>
            <person name="Griggs A."/>
            <person name="Gujja S."/>
            <person name="Hansen M."/>
            <person name="Howarth C."/>
            <person name="Imamovic A."/>
            <person name="Ireland A."/>
            <person name="Larimer J."/>
            <person name="McCowan C."/>
            <person name="Murphy C."/>
            <person name="Pearson M."/>
            <person name="Poon T.W."/>
            <person name="Priest M."/>
            <person name="Roberts A."/>
            <person name="Saif S."/>
            <person name="Shea T."/>
            <person name="Sykes S."/>
            <person name="Wortman J."/>
            <person name="Nusbaum C."/>
            <person name="Birren B."/>
        </authorList>
    </citation>
    <scope>NUCLEOTIDE SEQUENCE [LARGE SCALE GENOMIC DNA]</scope>
    <source>
        <strain evidence="10">NJM9701</strain>
    </source>
</reference>
<feature type="region of interest" description="Disordered" evidence="7">
    <location>
        <begin position="87"/>
        <end position="131"/>
    </location>
</feature>
<keyword evidence="4" id="KW-0677">Repeat</keyword>
<evidence type="ECO:0000256" key="6">
    <source>
        <dbReference type="ARBA" id="ARBA00023242"/>
    </source>
</evidence>
<dbReference type="Pfam" id="PF12230">
    <property type="entry name" value="PRP21_like_P"/>
    <property type="match status" value="1"/>
</dbReference>
<dbReference type="InterPro" id="IPR022030">
    <property type="entry name" value="SF3A1_dom"/>
</dbReference>
<evidence type="ECO:0000256" key="5">
    <source>
        <dbReference type="ARBA" id="ARBA00023187"/>
    </source>
</evidence>
<feature type="compositionally biased region" description="Low complexity" evidence="7">
    <location>
        <begin position="116"/>
        <end position="129"/>
    </location>
</feature>
<evidence type="ECO:0000256" key="1">
    <source>
        <dbReference type="ARBA" id="ARBA00004123"/>
    </source>
</evidence>
<dbReference type="RefSeq" id="XP_008877249.1">
    <property type="nucleotide sequence ID" value="XM_008879027.1"/>
</dbReference>
<name>A0A024TK97_9STRA</name>
<evidence type="ECO:0008006" key="11">
    <source>
        <dbReference type="Google" id="ProtNLM"/>
    </source>
</evidence>
<dbReference type="Pfam" id="PF01805">
    <property type="entry name" value="Surp"/>
    <property type="match status" value="2"/>
</dbReference>
<dbReference type="GeneID" id="20089131"/>
<proteinExistence type="predicted"/>
<organism evidence="10">
    <name type="scientific">Aphanomyces invadans</name>
    <dbReference type="NCBI Taxonomy" id="157072"/>
    <lineage>
        <taxon>Eukaryota</taxon>
        <taxon>Sar</taxon>
        <taxon>Stramenopiles</taxon>
        <taxon>Oomycota</taxon>
        <taxon>Saprolegniomycetes</taxon>
        <taxon>Saprolegniales</taxon>
        <taxon>Verrucalvaceae</taxon>
        <taxon>Aphanomyces</taxon>
    </lineage>
</organism>
<keyword evidence="6" id="KW-0539">Nucleus</keyword>
<feature type="compositionally biased region" description="Low complexity" evidence="7">
    <location>
        <begin position="87"/>
        <end position="101"/>
    </location>
</feature>
<dbReference type="InterPro" id="IPR045146">
    <property type="entry name" value="SF3A1"/>
</dbReference>
<comment type="subcellular location">
    <subcellularLocation>
        <location evidence="1">Nucleus</location>
    </subcellularLocation>
</comment>
<protein>
    <recommendedName>
        <fullName evidence="11">Splicing factor 3A subunit 1</fullName>
    </recommendedName>
</protein>
<dbReference type="GO" id="GO:0003723">
    <property type="term" value="F:RNA binding"/>
    <property type="evidence" value="ECO:0007669"/>
    <property type="project" value="InterPro"/>
</dbReference>
<dbReference type="VEuPathDB" id="FungiDB:H310_12081"/>
<evidence type="ECO:0000259" key="9">
    <source>
        <dbReference type="PROSITE" id="PS50128"/>
    </source>
</evidence>
<dbReference type="InterPro" id="IPR029071">
    <property type="entry name" value="Ubiquitin-like_domsf"/>
</dbReference>
<dbReference type="SUPFAM" id="SSF109905">
    <property type="entry name" value="Surp module (SWAP domain)"/>
    <property type="match status" value="2"/>
</dbReference>
<keyword evidence="5" id="KW-0508">mRNA splicing</keyword>
<accession>A0A024TK97</accession>
<dbReference type="GO" id="GO:0071013">
    <property type="term" value="C:catalytic step 2 spliceosome"/>
    <property type="evidence" value="ECO:0007669"/>
    <property type="project" value="TreeGrafter"/>
</dbReference>
<dbReference type="STRING" id="157072.A0A024TK97"/>
<dbReference type="Gene3D" id="1.10.10.790">
    <property type="entry name" value="Surp module"/>
    <property type="match status" value="2"/>
</dbReference>
<dbReference type="SUPFAM" id="SSF54236">
    <property type="entry name" value="Ubiquitin-like"/>
    <property type="match status" value="1"/>
</dbReference>
<feature type="domain" description="SURP motif" evidence="9">
    <location>
        <begin position="35"/>
        <end position="76"/>
    </location>
</feature>
<dbReference type="PROSITE" id="PS50128">
    <property type="entry name" value="SURP"/>
    <property type="match status" value="2"/>
</dbReference>
<sequence length="726" mass="78188">MAEEGPGAGDAAAVGGAMHGRVTGLIVPPPEIRAVVDKTAQFVARNGRSFERKIAGEVASAKFSFLRASDPYNAYYEHKVSEFEAQAAETAAPAKDTAAAEGSSKGADDRTDETTADGAASAADTAPTAIEESVVAKKPVEAVVSKSLKNLKEKNTNLDAPPPEEQFKQKHPTLTPLDQEIMYMTAQYTAVSGKPFLSGLATREQRNPQFDFLKPTHPLFAYFTFLVESYAKVLTAKALYAKNKAATEAGHEPVANPLIEALEAGVNRMHVLDRCVHKHEWLRREEEAKRREAMETDVEKLAYLQIDWHDFVVVETITFDNDDATGADAALPYLETDSQPAAANGGGGGDDMDMDMDMEEEERPAELKVVDDYVPRGAATTAPAVHITSVDGQTIHSEQANEHMRILLQAPKYREEKARHLQKVQDTPFAPGAAIADNFKRFATKRSDIFTSSADDEARLVQATTQNQPAAGPTPHDEEDDDAADQYLPVQTQARGPPPAAYHIPPTQRPPPPPPMQAVAGSGFPPPPPAQPLPSVQQGAVVQAPPRAHHPLLPPHLGVPIPAGMVPGMTMPLVSGMVIPLAPAVVPPPVALVAPPATEGVGADGTTGDAQPPVKRQRVDGVILLPEDEWAAQRPGQVRLLVTVPYEPENTQWKLSGQTLTIQVDIKAPIRDVKAVIQDETGMPIAKQQVKAPVVGFLKDSLTCAHYNFDNDVVMELSARQRGGRR</sequence>
<keyword evidence="2" id="KW-0507">mRNA processing</keyword>
<feature type="compositionally biased region" description="Pro residues" evidence="7">
    <location>
        <begin position="507"/>
        <end position="516"/>
    </location>
</feature>
<feature type="domain" description="Ubiquitin-like" evidence="8">
    <location>
        <begin position="638"/>
        <end position="724"/>
    </location>
</feature>
<evidence type="ECO:0000256" key="2">
    <source>
        <dbReference type="ARBA" id="ARBA00022664"/>
    </source>
</evidence>
<dbReference type="EMBL" id="KI913987">
    <property type="protein sequence ID" value="ETV94046.1"/>
    <property type="molecule type" value="Genomic_DNA"/>
</dbReference>
<dbReference type="AlphaFoldDB" id="A0A024TK97"/>
<dbReference type="InterPro" id="IPR000061">
    <property type="entry name" value="Surp"/>
</dbReference>
<dbReference type="FunFam" id="1.10.10.790:FF:000002">
    <property type="entry name" value="Splicing factor 3A subunit 1"/>
    <property type="match status" value="1"/>
</dbReference>
<evidence type="ECO:0000259" key="8">
    <source>
        <dbReference type="PROSITE" id="PS50053"/>
    </source>
</evidence>
<keyword evidence="3" id="KW-0747">Spliceosome</keyword>